<protein>
    <submittedName>
        <fullName evidence="7">Holin</fullName>
    </submittedName>
</protein>
<dbReference type="eggNOG" id="COG1380">
    <property type="taxonomic scope" value="Bacteria"/>
</dbReference>
<name>A0A081P010_9BACL</name>
<dbReference type="PANTHER" id="PTHR33931:SF2">
    <property type="entry name" value="HOLIN-LIKE PROTEIN CIDA"/>
    <property type="match status" value="1"/>
</dbReference>
<evidence type="ECO:0000256" key="3">
    <source>
        <dbReference type="ARBA" id="ARBA00022692"/>
    </source>
</evidence>
<organism evidence="7 8">
    <name type="scientific">Paenibacillus tyrfis</name>
    <dbReference type="NCBI Taxonomy" id="1501230"/>
    <lineage>
        <taxon>Bacteria</taxon>
        <taxon>Bacillati</taxon>
        <taxon>Bacillota</taxon>
        <taxon>Bacilli</taxon>
        <taxon>Bacillales</taxon>
        <taxon>Paenibacillaceae</taxon>
        <taxon>Paenibacillus</taxon>
    </lineage>
</organism>
<dbReference type="Proteomes" id="UP000028123">
    <property type="component" value="Unassembled WGS sequence"/>
</dbReference>
<evidence type="ECO:0000256" key="6">
    <source>
        <dbReference type="SAM" id="Phobius"/>
    </source>
</evidence>
<keyword evidence="8" id="KW-1185">Reference proteome</keyword>
<dbReference type="EMBL" id="JNVM01000017">
    <property type="protein sequence ID" value="KEQ24033.1"/>
    <property type="molecule type" value="Genomic_DNA"/>
</dbReference>
<gene>
    <name evidence="7" type="ORF">ET33_09965</name>
</gene>
<keyword evidence="4 6" id="KW-1133">Transmembrane helix</keyword>
<dbReference type="Pfam" id="PF03788">
    <property type="entry name" value="LrgA"/>
    <property type="match status" value="1"/>
</dbReference>
<dbReference type="InterPro" id="IPR005538">
    <property type="entry name" value="LrgA/CidA"/>
</dbReference>
<evidence type="ECO:0000256" key="5">
    <source>
        <dbReference type="ARBA" id="ARBA00023136"/>
    </source>
</evidence>
<reference evidence="7 8" key="1">
    <citation type="submission" date="2014-06" db="EMBL/GenBank/DDBJ databases">
        <title>Draft genome sequence of Paenibacillus sp. MSt1.</title>
        <authorList>
            <person name="Aw Y.K."/>
            <person name="Ong K.S."/>
            <person name="Gan H.M."/>
            <person name="Lee S.M."/>
        </authorList>
    </citation>
    <scope>NUCLEOTIDE SEQUENCE [LARGE SCALE GENOMIC DNA]</scope>
    <source>
        <strain evidence="7 8">MSt1</strain>
    </source>
</reference>
<keyword evidence="5 6" id="KW-0472">Membrane</keyword>
<feature type="transmembrane region" description="Helical" evidence="6">
    <location>
        <begin position="7"/>
        <end position="28"/>
    </location>
</feature>
<dbReference type="GO" id="GO:0005886">
    <property type="term" value="C:plasma membrane"/>
    <property type="evidence" value="ECO:0007669"/>
    <property type="project" value="UniProtKB-SubCell"/>
</dbReference>
<comment type="subcellular location">
    <subcellularLocation>
        <location evidence="1">Cell membrane</location>
        <topology evidence="1">Multi-pass membrane protein</topology>
    </subcellularLocation>
</comment>
<dbReference type="NCBIfam" id="NF002460">
    <property type="entry name" value="PRK01658.1"/>
    <property type="match status" value="1"/>
</dbReference>
<dbReference type="RefSeq" id="WP_036686666.1">
    <property type="nucleotide sequence ID" value="NZ_FYEP01000002.1"/>
</dbReference>
<sequence length="123" mass="13493">MAAFVKTLGQVLFFVLVSWLLNGLATLLHLPIPGSILGIVLVFVLLQLKIIRIEWIDLGAKWLLAEMLLFFIPAAAGMIQYQSLLRDNGLPIMLVLVSSLVVVMLSAGLVAQAIVKRKERTPS</sequence>
<feature type="transmembrane region" description="Helical" evidence="6">
    <location>
        <begin position="63"/>
        <end position="81"/>
    </location>
</feature>
<evidence type="ECO:0000256" key="1">
    <source>
        <dbReference type="ARBA" id="ARBA00004651"/>
    </source>
</evidence>
<feature type="transmembrane region" description="Helical" evidence="6">
    <location>
        <begin position="93"/>
        <end position="115"/>
    </location>
</feature>
<dbReference type="AlphaFoldDB" id="A0A081P010"/>
<comment type="caution">
    <text evidence="7">The sequence shown here is derived from an EMBL/GenBank/DDBJ whole genome shotgun (WGS) entry which is preliminary data.</text>
</comment>
<accession>A0A081P010</accession>
<evidence type="ECO:0000256" key="4">
    <source>
        <dbReference type="ARBA" id="ARBA00022989"/>
    </source>
</evidence>
<keyword evidence="3 6" id="KW-0812">Transmembrane</keyword>
<proteinExistence type="predicted"/>
<dbReference type="OrthoDB" id="3176438at2"/>
<evidence type="ECO:0000313" key="7">
    <source>
        <dbReference type="EMBL" id="KEQ24033.1"/>
    </source>
</evidence>
<evidence type="ECO:0000313" key="8">
    <source>
        <dbReference type="Proteomes" id="UP000028123"/>
    </source>
</evidence>
<evidence type="ECO:0000256" key="2">
    <source>
        <dbReference type="ARBA" id="ARBA00022475"/>
    </source>
</evidence>
<keyword evidence="2" id="KW-1003">Cell membrane</keyword>
<dbReference type="PANTHER" id="PTHR33931">
    <property type="entry name" value="HOLIN-LIKE PROTEIN CIDA-RELATED"/>
    <property type="match status" value="1"/>
</dbReference>